<protein>
    <recommendedName>
        <fullName evidence="6">Oxygen sensor histidine kinase NreB</fullName>
        <ecNumber evidence="5">2.7.13.3</ecNumber>
    </recommendedName>
    <alternativeName>
        <fullName evidence="22">Nitrogen regulation protein B</fullName>
    </alternativeName>
</protein>
<dbReference type="STRING" id="1073327.SAMN04488108_1596"/>
<dbReference type="OrthoDB" id="9760839at2"/>
<comment type="cofactor">
    <cofactor evidence="2">
        <name>[4Fe-4S] cluster</name>
        <dbReference type="ChEBI" id="CHEBI:49883"/>
    </cofactor>
</comment>
<keyword evidence="20 23" id="KW-0472">Membrane</keyword>
<evidence type="ECO:0000256" key="5">
    <source>
        <dbReference type="ARBA" id="ARBA00012438"/>
    </source>
</evidence>
<dbReference type="Gene3D" id="3.30.565.10">
    <property type="entry name" value="Histidine kinase-like ATPase, C-terminal domain"/>
    <property type="match status" value="1"/>
</dbReference>
<evidence type="ECO:0000256" key="14">
    <source>
        <dbReference type="ARBA" id="ARBA00022777"/>
    </source>
</evidence>
<evidence type="ECO:0000256" key="23">
    <source>
        <dbReference type="SAM" id="Phobius"/>
    </source>
</evidence>
<dbReference type="InterPro" id="IPR050482">
    <property type="entry name" value="Sensor_HK_TwoCompSys"/>
</dbReference>
<dbReference type="Gene3D" id="1.20.5.1930">
    <property type="match status" value="1"/>
</dbReference>
<keyword evidence="8" id="KW-0963">Cytoplasm</keyword>
<evidence type="ECO:0000256" key="10">
    <source>
        <dbReference type="ARBA" id="ARBA00022679"/>
    </source>
</evidence>
<dbReference type="PANTHER" id="PTHR24421:SF10">
    <property type="entry name" value="NITRATE_NITRITE SENSOR PROTEIN NARQ"/>
    <property type="match status" value="1"/>
</dbReference>
<evidence type="ECO:0000256" key="6">
    <source>
        <dbReference type="ARBA" id="ARBA00017322"/>
    </source>
</evidence>
<proteinExistence type="predicted"/>
<dbReference type="InterPro" id="IPR036890">
    <property type="entry name" value="HATPase_C_sf"/>
</dbReference>
<evidence type="ECO:0000256" key="15">
    <source>
        <dbReference type="ARBA" id="ARBA00022840"/>
    </source>
</evidence>
<gene>
    <name evidence="26" type="ORF">SAMN04488108_1596</name>
</gene>
<keyword evidence="17" id="KW-0408">Iron</keyword>
<evidence type="ECO:0000256" key="3">
    <source>
        <dbReference type="ARBA" id="ARBA00004141"/>
    </source>
</evidence>
<dbReference type="GO" id="GO:0016020">
    <property type="term" value="C:membrane"/>
    <property type="evidence" value="ECO:0007669"/>
    <property type="project" value="UniProtKB-SubCell"/>
</dbReference>
<dbReference type="InterPro" id="IPR004358">
    <property type="entry name" value="Sig_transdc_His_kin-like_C"/>
</dbReference>
<feature type="domain" description="PAC" evidence="25">
    <location>
        <begin position="325"/>
        <end position="376"/>
    </location>
</feature>
<dbReference type="Proteomes" id="UP000184609">
    <property type="component" value="Unassembled WGS sequence"/>
</dbReference>
<dbReference type="PRINTS" id="PR00344">
    <property type="entry name" value="BCTRLSENSOR"/>
</dbReference>
<evidence type="ECO:0000256" key="9">
    <source>
        <dbReference type="ARBA" id="ARBA00022553"/>
    </source>
</evidence>
<evidence type="ECO:0000256" key="8">
    <source>
        <dbReference type="ARBA" id="ARBA00022490"/>
    </source>
</evidence>
<keyword evidence="19" id="KW-0411">Iron-sulfur</keyword>
<comment type="function">
    <text evidence="21">Member of the two-component regulatory system NreB/NreC involved in the control of dissimilatory nitrate/nitrite reduction in response to oxygen. NreB functions as a direct oxygen sensor histidine kinase which is autophosphorylated, in the absence of oxygen, probably at the conserved histidine residue, and transfers its phosphate group probably to a conserved aspartate residue of NreC. NreB/NreC activates the expression of the nitrate (narGHJI) and nitrite (nir) reductase operons, as well as the putative nitrate transporter gene narT.</text>
</comment>
<comment type="subcellular location">
    <subcellularLocation>
        <location evidence="4">Cytoplasm</location>
    </subcellularLocation>
    <subcellularLocation>
        <location evidence="3">Membrane</location>
        <topology evidence="3">Multi-pass membrane protein</topology>
    </subcellularLocation>
</comment>
<dbReference type="PROSITE" id="PS50109">
    <property type="entry name" value="HIS_KIN"/>
    <property type="match status" value="1"/>
</dbReference>
<dbReference type="GO" id="GO:0051539">
    <property type="term" value="F:4 iron, 4 sulfur cluster binding"/>
    <property type="evidence" value="ECO:0007669"/>
    <property type="project" value="UniProtKB-KW"/>
</dbReference>
<name>A0A1M7ZAX9_9BACT</name>
<feature type="domain" description="Histidine kinase" evidence="24">
    <location>
        <begin position="406"/>
        <end position="603"/>
    </location>
</feature>
<dbReference type="GO" id="GO:0046872">
    <property type="term" value="F:metal ion binding"/>
    <property type="evidence" value="ECO:0007669"/>
    <property type="project" value="UniProtKB-KW"/>
</dbReference>
<evidence type="ECO:0000313" key="27">
    <source>
        <dbReference type="Proteomes" id="UP000184609"/>
    </source>
</evidence>
<keyword evidence="10" id="KW-0808">Transferase</keyword>
<keyword evidence="13" id="KW-0547">Nucleotide-binding</keyword>
<keyword evidence="18" id="KW-0902">Two-component regulatory system</keyword>
<evidence type="ECO:0000256" key="4">
    <source>
        <dbReference type="ARBA" id="ARBA00004496"/>
    </source>
</evidence>
<dbReference type="SUPFAM" id="SSF55785">
    <property type="entry name" value="PYP-like sensor domain (PAS domain)"/>
    <property type="match status" value="1"/>
</dbReference>
<dbReference type="InterPro" id="IPR035965">
    <property type="entry name" value="PAS-like_dom_sf"/>
</dbReference>
<evidence type="ECO:0000256" key="1">
    <source>
        <dbReference type="ARBA" id="ARBA00000085"/>
    </source>
</evidence>
<dbReference type="Pfam" id="PF13675">
    <property type="entry name" value="PilJ"/>
    <property type="match status" value="1"/>
</dbReference>
<evidence type="ECO:0000256" key="7">
    <source>
        <dbReference type="ARBA" id="ARBA00022485"/>
    </source>
</evidence>
<keyword evidence="12" id="KW-0479">Metal-binding</keyword>
<dbReference type="InterPro" id="IPR029095">
    <property type="entry name" value="NarX-like_N"/>
</dbReference>
<dbReference type="InterPro" id="IPR011712">
    <property type="entry name" value="Sig_transdc_His_kin_sub3_dim/P"/>
</dbReference>
<evidence type="ECO:0000256" key="17">
    <source>
        <dbReference type="ARBA" id="ARBA00023004"/>
    </source>
</evidence>
<dbReference type="Gene3D" id="3.30.450.20">
    <property type="entry name" value="PAS domain"/>
    <property type="match status" value="1"/>
</dbReference>
<keyword evidence="15" id="KW-0067">ATP-binding</keyword>
<dbReference type="EC" id="2.7.13.3" evidence="5"/>
<keyword evidence="9" id="KW-0597">Phosphoprotein</keyword>
<evidence type="ECO:0000256" key="19">
    <source>
        <dbReference type="ARBA" id="ARBA00023014"/>
    </source>
</evidence>
<dbReference type="PROSITE" id="PS50113">
    <property type="entry name" value="PAC"/>
    <property type="match status" value="1"/>
</dbReference>
<comment type="catalytic activity">
    <reaction evidence="1">
        <text>ATP + protein L-histidine = ADP + protein N-phospho-L-histidine.</text>
        <dbReference type="EC" id="2.7.13.3"/>
    </reaction>
</comment>
<dbReference type="InterPro" id="IPR003594">
    <property type="entry name" value="HATPase_dom"/>
</dbReference>
<dbReference type="GO" id="GO:0005737">
    <property type="term" value="C:cytoplasm"/>
    <property type="evidence" value="ECO:0007669"/>
    <property type="project" value="UniProtKB-SubCell"/>
</dbReference>
<dbReference type="SUPFAM" id="SSF55874">
    <property type="entry name" value="ATPase domain of HSP90 chaperone/DNA topoisomerase II/histidine kinase"/>
    <property type="match status" value="1"/>
</dbReference>
<evidence type="ECO:0000256" key="22">
    <source>
        <dbReference type="ARBA" id="ARBA00030800"/>
    </source>
</evidence>
<evidence type="ECO:0000256" key="16">
    <source>
        <dbReference type="ARBA" id="ARBA00022989"/>
    </source>
</evidence>
<dbReference type="Pfam" id="PF02518">
    <property type="entry name" value="HATPase_c"/>
    <property type="match status" value="1"/>
</dbReference>
<dbReference type="CDD" id="cd16917">
    <property type="entry name" value="HATPase_UhpB-NarQ-NarX-like"/>
    <property type="match status" value="1"/>
</dbReference>
<dbReference type="PANTHER" id="PTHR24421">
    <property type="entry name" value="NITRATE/NITRITE SENSOR PROTEIN NARX-RELATED"/>
    <property type="match status" value="1"/>
</dbReference>
<dbReference type="GO" id="GO:0005524">
    <property type="term" value="F:ATP binding"/>
    <property type="evidence" value="ECO:0007669"/>
    <property type="project" value="UniProtKB-KW"/>
</dbReference>
<keyword evidence="16 23" id="KW-1133">Transmembrane helix</keyword>
<reference evidence="27" key="1">
    <citation type="submission" date="2016-12" db="EMBL/GenBank/DDBJ databases">
        <authorList>
            <person name="Varghese N."/>
            <person name="Submissions S."/>
        </authorList>
    </citation>
    <scope>NUCLEOTIDE SEQUENCE [LARGE SCALE GENOMIC DNA]</scope>
    <source>
        <strain evidence="27">DSM 25035</strain>
    </source>
</reference>
<keyword evidence="7" id="KW-0004">4Fe-4S</keyword>
<evidence type="ECO:0000259" key="25">
    <source>
        <dbReference type="PROSITE" id="PS50113"/>
    </source>
</evidence>
<feature type="transmembrane region" description="Helical" evidence="23">
    <location>
        <begin position="20"/>
        <end position="42"/>
    </location>
</feature>
<evidence type="ECO:0000256" key="11">
    <source>
        <dbReference type="ARBA" id="ARBA00022692"/>
    </source>
</evidence>
<evidence type="ECO:0000256" key="21">
    <source>
        <dbReference type="ARBA" id="ARBA00024827"/>
    </source>
</evidence>
<keyword evidence="14 26" id="KW-0418">Kinase</keyword>
<keyword evidence="27" id="KW-1185">Reference proteome</keyword>
<dbReference type="RefSeq" id="WP_073571253.1">
    <property type="nucleotide sequence ID" value="NZ_FRXN01000002.1"/>
</dbReference>
<keyword evidence="11 23" id="KW-0812">Transmembrane</keyword>
<evidence type="ECO:0000256" key="13">
    <source>
        <dbReference type="ARBA" id="ARBA00022741"/>
    </source>
</evidence>
<organism evidence="26 27">
    <name type="scientific">Algoriphagus zhangzhouensis</name>
    <dbReference type="NCBI Taxonomy" id="1073327"/>
    <lineage>
        <taxon>Bacteria</taxon>
        <taxon>Pseudomonadati</taxon>
        <taxon>Bacteroidota</taxon>
        <taxon>Cytophagia</taxon>
        <taxon>Cytophagales</taxon>
        <taxon>Cyclobacteriaceae</taxon>
        <taxon>Algoriphagus</taxon>
    </lineage>
</organism>
<dbReference type="GO" id="GO:0000155">
    <property type="term" value="F:phosphorelay sensor kinase activity"/>
    <property type="evidence" value="ECO:0007669"/>
    <property type="project" value="InterPro"/>
</dbReference>
<evidence type="ECO:0000256" key="18">
    <source>
        <dbReference type="ARBA" id="ARBA00023012"/>
    </source>
</evidence>
<sequence>MSQKSKSFDQDTFNRLRRLYLIALGAIALSVLASQLFIRSYLSNQENDSRLINMAGRQRMLSQKLSKEAILLAYTEIPSERNAILDSIQITQKEWNEAHQILKFGDENTGIEAEKSEELNSMFDSIQTSFDQVNGSIDSIKRLAESPTSDSSNFKAEIKNLLTGTSDFLPQMERIVNQYDQEAKEKVSQLKKLEITITMITILILLGEFLVIFWPSAKAIKGSIKELMEAEKKAVKMAKDADALSQSKEKSVRELRALSQAMDQILLFARITPDGYVSHLGDQFSKLLKVKKFNLNAKFSEIISINENERLTMDQIISENKKSGWQGEVKASNQNGKEIWLDFTMLPFHSGEDKSELIIVCLDITKRKEILHEVERLTKESYEERIHQQKIISRKIIENQENEQNRIAKDIHDGIGQMLTGLKYLLESVDLSDIEKAQEKIEKLKLFTSNIIKGVRTATFNLTPPELTDYGLVPALTELTQELSKLTDKNIVLFNKTDFNQRLDNLTEINLYRITQEAINNAIKYAESSHIIVTISHSESILSIIVDDNGKGFDKKTLKPKPDKDGGMGLTFMQERINYINGRLFINSAPNQGTRVTLNVPIA</sequence>
<evidence type="ECO:0000313" key="26">
    <source>
        <dbReference type="EMBL" id="SHO61826.1"/>
    </source>
</evidence>
<dbReference type="SMART" id="SM00387">
    <property type="entry name" value="HATPase_c"/>
    <property type="match status" value="1"/>
</dbReference>
<dbReference type="InterPro" id="IPR000700">
    <property type="entry name" value="PAS-assoc_C"/>
</dbReference>
<dbReference type="EMBL" id="FRXN01000002">
    <property type="protein sequence ID" value="SHO61826.1"/>
    <property type="molecule type" value="Genomic_DNA"/>
</dbReference>
<evidence type="ECO:0000256" key="12">
    <source>
        <dbReference type="ARBA" id="ARBA00022723"/>
    </source>
</evidence>
<dbReference type="InterPro" id="IPR005467">
    <property type="entry name" value="His_kinase_dom"/>
</dbReference>
<dbReference type="GO" id="GO:0046983">
    <property type="term" value="F:protein dimerization activity"/>
    <property type="evidence" value="ECO:0007669"/>
    <property type="project" value="InterPro"/>
</dbReference>
<evidence type="ECO:0000256" key="2">
    <source>
        <dbReference type="ARBA" id="ARBA00001966"/>
    </source>
</evidence>
<evidence type="ECO:0000259" key="24">
    <source>
        <dbReference type="PROSITE" id="PS50109"/>
    </source>
</evidence>
<evidence type="ECO:0000256" key="20">
    <source>
        <dbReference type="ARBA" id="ARBA00023136"/>
    </source>
</evidence>
<dbReference type="AlphaFoldDB" id="A0A1M7ZAX9"/>
<feature type="transmembrane region" description="Helical" evidence="23">
    <location>
        <begin position="193"/>
        <end position="214"/>
    </location>
</feature>
<dbReference type="Pfam" id="PF07730">
    <property type="entry name" value="HisKA_3"/>
    <property type="match status" value="1"/>
</dbReference>
<accession>A0A1M7ZAX9</accession>